<dbReference type="AlphaFoldDB" id="A0AAN7L333"/>
<feature type="region of interest" description="Disordered" evidence="3">
    <location>
        <begin position="102"/>
        <end position="125"/>
    </location>
</feature>
<dbReference type="GO" id="GO:0009630">
    <property type="term" value="P:gravitropism"/>
    <property type="evidence" value="ECO:0007669"/>
    <property type="project" value="InterPro"/>
</dbReference>
<proteinExistence type="inferred from homology"/>
<sequence>MNKSQFFKAFLHVVTVGGGPPPSNMSGYVLQSQGQDLSIHFSAIASLTLEKKKVPAVSSQSVSSCPMSLENNSPSSDDTVAPQSSLKFFSWVQSKLNGKQGNGQLIPGVSSSSYGHARQESREEFSDWPNGLLAIGTFGSADLRGTLNEETQQPVEDPTSSPDLSDFTQEEVGKLQKELTKLLTRKSSSKIDKEPTDLPLDRFLNCPSSLEVDRRISGSVSTDLDDQDEEIERTISVIIHKCKEICKANSKKAIGKKSLSFLLKKMFVCQSGFAPSSSLRDTLPESRMEKLLRTLLHKKICPRNSPRPSSGKKYIEDVPSLKAEKDTDEKKEKICDDGSKWVRTDSEYIVLEI</sequence>
<evidence type="ECO:0000256" key="2">
    <source>
        <dbReference type="ARBA" id="ARBA00024198"/>
    </source>
</evidence>
<evidence type="ECO:0000313" key="5">
    <source>
        <dbReference type="Proteomes" id="UP001345219"/>
    </source>
</evidence>
<keyword evidence="5" id="KW-1185">Reference proteome</keyword>
<feature type="compositionally biased region" description="Polar residues" evidence="3">
    <location>
        <begin position="149"/>
        <end position="167"/>
    </location>
</feature>
<organism evidence="4 5">
    <name type="scientific">Trapa incisa</name>
    <dbReference type="NCBI Taxonomy" id="236973"/>
    <lineage>
        <taxon>Eukaryota</taxon>
        <taxon>Viridiplantae</taxon>
        <taxon>Streptophyta</taxon>
        <taxon>Embryophyta</taxon>
        <taxon>Tracheophyta</taxon>
        <taxon>Spermatophyta</taxon>
        <taxon>Magnoliopsida</taxon>
        <taxon>eudicotyledons</taxon>
        <taxon>Gunneridae</taxon>
        <taxon>Pentapetalae</taxon>
        <taxon>rosids</taxon>
        <taxon>malvids</taxon>
        <taxon>Myrtales</taxon>
        <taxon>Lythraceae</taxon>
        <taxon>Trapa</taxon>
    </lineage>
</organism>
<reference evidence="4 5" key="1">
    <citation type="journal article" date="2023" name="Hortic Res">
        <title>Pangenome of water caltrop reveals structural variations and asymmetric subgenome divergence after allopolyploidization.</title>
        <authorList>
            <person name="Zhang X."/>
            <person name="Chen Y."/>
            <person name="Wang L."/>
            <person name="Yuan Y."/>
            <person name="Fang M."/>
            <person name="Shi L."/>
            <person name="Lu R."/>
            <person name="Comes H.P."/>
            <person name="Ma Y."/>
            <person name="Chen Y."/>
            <person name="Huang G."/>
            <person name="Zhou Y."/>
            <person name="Zheng Z."/>
            <person name="Qiu Y."/>
        </authorList>
    </citation>
    <scope>NUCLEOTIDE SEQUENCE [LARGE SCALE GENOMIC DNA]</scope>
    <source>
        <tissue evidence="4">Roots</tissue>
    </source>
</reference>
<gene>
    <name evidence="4" type="ORF">SAY87_029119</name>
</gene>
<dbReference type="PANTHER" id="PTHR34045">
    <property type="entry name" value="OS03G0406300 PROTEIN"/>
    <property type="match status" value="1"/>
</dbReference>
<comment type="caution">
    <text evidence="4">The sequence shown here is derived from an EMBL/GenBank/DDBJ whole genome shotgun (WGS) entry which is preliminary data.</text>
</comment>
<dbReference type="EMBL" id="JAXIOK010000004">
    <property type="protein sequence ID" value="KAK4774100.1"/>
    <property type="molecule type" value="Genomic_DNA"/>
</dbReference>
<feature type="region of interest" description="Disordered" evidence="3">
    <location>
        <begin position="149"/>
        <end position="170"/>
    </location>
</feature>
<dbReference type="GO" id="GO:0040008">
    <property type="term" value="P:regulation of growth"/>
    <property type="evidence" value="ECO:0007669"/>
    <property type="project" value="InterPro"/>
</dbReference>
<dbReference type="InterPro" id="IPR044683">
    <property type="entry name" value="LAZY"/>
</dbReference>
<feature type="compositionally biased region" description="Polar residues" evidence="3">
    <location>
        <begin position="102"/>
        <end position="114"/>
    </location>
</feature>
<feature type="region of interest" description="Disordered" evidence="3">
    <location>
        <begin position="303"/>
        <end position="322"/>
    </location>
</feature>
<evidence type="ECO:0000313" key="4">
    <source>
        <dbReference type="EMBL" id="KAK4774100.1"/>
    </source>
</evidence>
<keyword evidence="1" id="KW-0341">Growth regulation</keyword>
<evidence type="ECO:0000256" key="1">
    <source>
        <dbReference type="ARBA" id="ARBA00022604"/>
    </source>
</evidence>
<name>A0AAN7L333_9MYRT</name>
<evidence type="ECO:0000256" key="3">
    <source>
        <dbReference type="SAM" id="MobiDB-lite"/>
    </source>
</evidence>
<protein>
    <submittedName>
        <fullName evidence="4">Uncharacterized protein</fullName>
    </submittedName>
</protein>
<dbReference type="Proteomes" id="UP001345219">
    <property type="component" value="Chromosome 22"/>
</dbReference>
<accession>A0AAN7L333</accession>
<dbReference type="PANTHER" id="PTHR34045:SF3">
    <property type="entry name" value="PROTEIN LAZY 4"/>
    <property type="match status" value="1"/>
</dbReference>
<comment type="similarity">
    <text evidence="2">Belongs to the LAZY family.</text>
</comment>